<name>D3PHT6_LEPSM</name>
<accession>D3PHT6</accession>
<sequence>MWIPRISQELQTFIQNLSRSFFPPSPQFALSSPALRYTPSSCQESSPSLKDSILWGVPKRRRSLEKRMTRRFGSKQWGTCKLVPMNYRIQVDNNTGEFFQLGELAPRTFRYIMNETEIIQSKVKNIFGKGAKDADVLVQYLGEKTDSFGNNKSKIIEMETERPKFFSRHLLEKSASKKESTMVRPTGLG</sequence>
<dbReference type="EMBL" id="BT121192">
    <property type="protein sequence ID" value="ADD38122.1"/>
    <property type="molecule type" value="mRNA"/>
</dbReference>
<dbReference type="GO" id="GO:0005840">
    <property type="term" value="C:ribosome"/>
    <property type="evidence" value="ECO:0007669"/>
    <property type="project" value="UniProtKB-KW"/>
</dbReference>
<dbReference type="OrthoDB" id="2014905at2759"/>
<reference evidence="1" key="1">
    <citation type="submission" date="2010-03" db="EMBL/GenBank/DDBJ databases">
        <title>Atlantic Lepeophtheirus salmonis ESTs and full-length cDNAs.</title>
        <authorList>
            <person name="Yasuike M."/>
            <person name="von Schalburg K."/>
            <person name="Cooper G."/>
            <person name="Leong J."/>
            <person name="Nilsen F."/>
            <person name="Jones S.R.M."/>
            <person name="Koop B.F."/>
        </authorList>
    </citation>
    <scope>NUCLEOTIDE SEQUENCE</scope>
    <source>
        <strain evidence="1">Atlantic form</strain>
        <tissue evidence="1">Mixed tissue</tissue>
    </source>
</reference>
<proteinExistence type="evidence at transcript level"/>
<gene>
    <name evidence="1" type="primary">RM32</name>
</gene>
<evidence type="ECO:0000313" key="1">
    <source>
        <dbReference type="EMBL" id="ADD38122.1"/>
    </source>
</evidence>
<keyword evidence="1" id="KW-0689">Ribosomal protein</keyword>
<dbReference type="AlphaFoldDB" id="D3PHT6"/>
<organism evidence="1">
    <name type="scientific">Lepeophtheirus salmonis</name>
    <name type="common">Salmon louse</name>
    <name type="synonym">Caligus salmonis</name>
    <dbReference type="NCBI Taxonomy" id="72036"/>
    <lineage>
        <taxon>Eukaryota</taxon>
        <taxon>Metazoa</taxon>
        <taxon>Ecdysozoa</taxon>
        <taxon>Arthropoda</taxon>
        <taxon>Crustacea</taxon>
        <taxon>Multicrustacea</taxon>
        <taxon>Hexanauplia</taxon>
        <taxon>Copepoda</taxon>
        <taxon>Siphonostomatoida</taxon>
        <taxon>Caligidae</taxon>
        <taxon>Lepeophtheirus</taxon>
    </lineage>
</organism>
<keyword evidence="1" id="KW-0687">Ribonucleoprotein</keyword>
<protein>
    <submittedName>
        <fullName evidence="1">39S ribosomal protein L32, mitochondrial</fullName>
    </submittedName>
</protein>